<dbReference type="NCBIfam" id="NF004167">
    <property type="entry name" value="PRK05632.1"/>
    <property type="match status" value="1"/>
</dbReference>
<dbReference type="InterPro" id="IPR042113">
    <property type="entry name" value="P_AcTrfase_dom1"/>
</dbReference>
<organism evidence="10 11">
    <name type="scientific">Aeriscardovia aeriphila</name>
    <dbReference type="NCBI Taxonomy" id="218139"/>
    <lineage>
        <taxon>Bacteria</taxon>
        <taxon>Bacillati</taxon>
        <taxon>Actinomycetota</taxon>
        <taxon>Actinomycetes</taxon>
        <taxon>Bifidobacteriales</taxon>
        <taxon>Bifidobacteriaceae</taxon>
        <taxon>Aeriscardovia</taxon>
    </lineage>
</organism>
<name>A0A261F9X8_9BIFI</name>
<evidence type="ECO:0000256" key="4">
    <source>
        <dbReference type="ARBA" id="ARBA00021528"/>
    </source>
</evidence>
<comment type="pathway">
    <text evidence="2">Metabolic intermediate biosynthesis; acetyl-CoA biosynthesis; acetyl-CoA from acetate: step 2/2.</text>
</comment>
<dbReference type="EMBL" id="MWWU01000002">
    <property type="protein sequence ID" value="OZG55932.1"/>
    <property type="molecule type" value="Genomic_DNA"/>
</dbReference>
<evidence type="ECO:0000256" key="7">
    <source>
        <dbReference type="ARBA" id="ARBA00031108"/>
    </source>
</evidence>
<dbReference type="PANTHER" id="PTHR43356">
    <property type="entry name" value="PHOSPHATE ACETYLTRANSFERASE"/>
    <property type="match status" value="1"/>
</dbReference>
<reference evidence="10 11" key="1">
    <citation type="journal article" date="2017" name="BMC Genomics">
        <title>Comparative genomic and phylogenomic analyses of the Bifidobacteriaceae family.</title>
        <authorList>
            <person name="Lugli G.A."/>
            <person name="Milani C."/>
            <person name="Turroni F."/>
            <person name="Duranti S."/>
            <person name="Mancabelli L."/>
            <person name="Mangifesta M."/>
            <person name="Ferrario C."/>
            <person name="Modesto M."/>
            <person name="Mattarelli P."/>
            <person name="Jiri K."/>
            <person name="van Sinderen D."/>
            <person name="Ventura M."/>
        </authorList>
    </citation>
    <scope>NUCLEOTIDE SEQUENCE [LARGE SCALE GENOMIC DNA]</scope>
    <source>
        <strain evidence="10 11">LMG 21773</strain>
    </source>
</reference>
<feature type="compositionally biased region" description="Polar residues" evidence="8">
    <location>
        <begin position="1"/>
        <end position="12"/>
    </location>
</feature>
<dbReference type="OrthoDB" id="9808984at2"/>
<dbReference type="EC" id="2.3.1.8" evidence="3"/>
<evidence type="ECO:0000256" key="1">
    <source>
        <dbReference type="ARBA" id="ARBA00000705"/>
    </source>
</evidence>
<dbReference type="InterPro" id="IPR050500">
    <property type="entry name" value="Phos_Acetyltrans/Butyryltrans"/>
</dbReference>
<comment type="catalytic activity">
    <reaction evidence="1">
        <text>acetyl-CoA + phosphate = acetyl phosphate + CoA</text>
        <dbReference type="Rhea" id="RHEA:19521"/>
        <dbReference type="ChEBI" id="CHEBI:22191"/>
        <dbReference type="ChEBI" id="CHEBI:43474"/>
        <dbReference type="ChEBI" id="CHEBI:57287"/>
        <dbReference type="ChEBI" id="CHEBI:57288"/>
        <dbReference type="EC" id="2.3.1.8"/>
    </reaction>
</comment>
<protein>
    <recommendedName>
        <fullName evidence="4">Phosphate acetyltransferase</fullName>
        <ecNumber evidence="3">2.3.1.8</ecNumber>
    </recommendedName>
    <alternativeName>
        <fullName evidence="7">Phosphotransacetylase</fullName>
    </alternativeName>
</protein>
<keyword evidence="5 10" id="KW-0808">Transferase</keyword>
<evidence type="ECO:0000259" key="9">
    <source>
        <dbReference type="Pfam" id="PF01515"/>
    </source>
</evidence>
<evidence type="ECO:0000256" key="6">
    <source>
        <dbReference type="ARBA" id="ARBA00023315"/>
    </source>
</evidence>
<dbReference type="Gene3D" id="3.40.50.10750">
    <property type="entry name" value="Isocitrate/Isopropylmalate dehydrogenase-like"/>
    <property type="match status" value="1"/>
</dbReference>
<dbReference type="InterPro" id="IPR002505">
    <property type="entry name" value="PTA_PTB"/>
</dbReference>
<sequence>MPTTNTGETMMSSPDHAQLAAPQAEGNPQATAPLPPQENGTTPRRPVVSVFSPDYSAGRLTVTIGLLHTLSQAYAQTTVFQPISTNSSAANMTIALRAAQRFSHPLAPAGHAPVDINSDRDQHIGLDTSSTPSFSRTELDIVTRFHTNPQIASADAVVCMSSDNPVIADPYLLHDNAALAADLQASVVVVINGENLSACAIAQSLRSSISFVEEAGNKVIGAFVCPGNPELRQDVLINLVDYELPVWFVENVDTEESADFHDADSAHIAHLDAIIDQHLAAFQKAVEPLQLLPLIVRDRPRVLTPANFQYRLMHQAAQQKKTIILPEGDDDRILRAADYLLEFNAFHAVIVGDASQITRHAEALGLTHVASQATIQSMNDEELISRMVPQLVRIRAKHGMTEDQAREALKDPSTFGTMYVQLGLADGMVSGARHSTANTVRPALQIIKTRPGIKLASGVMVMCLGRRVDIYADVALLPNPTASQLAEIAGESARTARQFGLDPYIGMLSYSTVDSGKGPDVDLVKEATQIAKEAFPKEKITGPIQFDAAWDATVAALKAPGDSVAGHVNTFVMPSLSASNIGIKAIQRVGEGVAIGPILQGLNKPVNDLSRGATTRDIINTIALTCVQAQAPQNV</sequence>
<evidence type="ECO:0000313" key="10">
    <source>
        <dbReference type="EMBL" id="OZG55932.1"/>
    </source>
</evidence>
<comment type="caution">
    <text evidence="10">The sequence shown here is derived from an EMBL/GenBank/DDBJ whole genome shotgun (WGS) entry which is preliminary data.</text>
</comment>
<dbReference type="InterPro" id="IPR004614">
    <property type="entry name" value="P_AcTrfase"/>
</dbReference>
<evidence type="ECO:0000256" key="3">
    <source>
        <dbReference type="ARBA" id="ARBA00012707"/>
    </source>
</evidence>
<feature type="region of interest" description="Disordered" evidence="8">
    <location>
        <begin position="1"/>
        <end position="48"/>
    </location>
</feature>
<proteinExistence type="predicted"/>
<evidence type="ECO:0000256" key="2">
    <source>
        <dbReference type="ARBA" id="ARBA00004989"/>
    </source>
</evidence>
<dbReference type="NCBIfam" id="NF007233">
    <property type="entry name" value="PRK09653.1"/>
    <property type="match status" value="1"/>
</dbReference>
<dbReference type="Proteomes" id="UP000228976">
    <property type="component" value="Unassembled WGS sequence"/>
</dbReference>
<dbReference type="GO" id="GO:0008959">
    <property type="term" value="F:phosphate acetyltransferase activity"/>
    <property type="evidence" value="ECO:0007669"/>
    <property type="project" value="UniProtKB-EC"/>
</dbReference>
<keyword evidence="6" id="KW-0012">Acyltransferase</keyword>
<evidence type="ECO:0000313" key="11">
    <source>
        <dbReference type="Proteomes" id="UP000228976"/>
    </source>
</evidence>
<dbReference type="InterPro" id="IPR042112">
    <property type="entry name" value="P_AcTrfase_dom2"/>
</dbReference>
<keyword evidence="11" id="KW-1185">Reference proteome</keyword>
<accession>A0A261F9X8</accession>
<evidence type="ECO:0000256" key="5">
    <source>
        <dbReference type="ARBA" id="ARBA00022679"/>
    </source>
</evidence>
<dbReference type="RefSeq" id="WP_094689525.1">
    <property type="nucleotide sequence ID" value="NZ_JACBYZ010000001.1"/>
</dbReference>
<dbReference type="PANTHER" id="PTHR43356:SF3">
    <property type="entry name" value="PHOSPHATE ACETYLTRANSFERASE"/>
    <property type="match status" value="1"/>
</dbReference>
<dbReference type="Gene3D" id="3.40.50.10950">
    <property type="match status" value="1"/>
</dbReference>
<gene>
    <name evidence="10" type="ORF">AEAE_0420</name>
</gene>
<dbReference type="AlphaFoldDB" id="A0A261F9X8"/>
<evidence type="ECO:0000256" key="8">
    <source>
        <dbReference type="SAM" id="MobiDB-lite"/>
    </source>
</evidence>
<feature type="domain" description="Phosphate acetyl/butaryl transferase" evidence="9">
    <location>
        <begin position="308"/>
        <end position="626"/>
    </location>
</feature>
<dbReference type="SUPFAM" id="SSF53659">
    <property type="entry name" value="Isocitrate/Isopropylmalate dehydrogenase-like"/>
    <property type="match status" value="1"/>
</dbReference>
<dbReference type="NCBIfam" id="TIGR00651">
    <property type="entry name" value="pta"/>
    <property type="match status" value="1"/>
</dbReference>
<dbReference type="Pfam" id="PF01515">
    <property type="entry name" value="PTA_PTB"/>
    <property type="match status" value="1"/>
</dbReference>